<dbReference type="EMBL" id="JBAMIC010000022">
    <property type="protein sequence ID" value="KAK7091867.1"/>
    <property type="molecule type" value="Genomic_DNA"/>
</dbReference>
<dbReference type="GO" id="GO:0005689">
    <property type="term" value="C:U12-type spliceosomal complex"/>
    <property type="evidence" value="ECO:0007669"/>
    <property type="project" value="TreeGrafter"/>
</dbReference>
<dbReference type="PROSITE" id="PS50053">
    <property type="entry name" value="UBIQUITIN_2"/>
    <property type="match status" value="1"/>
</dbReference>
<sequence>MASTESNMEESENGIATAALTANESSAVAAAAADGDSGETAVKREVTEAKVEVLSHGEIMHVVKDTLAGLISNDPLLKDLHPYVTLEEVNSMIALEYGQAMVVNVVRGDGDVMPVVVKQDATLLDLKHGVKRLMTLQLLRSTEGAPAINWRYIWKHYWLFFNGEKLSDDNKLLKECGIRNRDEVTFMKRLRER</sequence>
<dbReference type="Gene3D" id="3.10.20.90">
    <property type="entry name" value="Phosphatidylinositol 3-kinase Catalytic Subunit, Chain A, domain 1"/>
    <property type="match status" value="1"/>
</dbReference>
<evidence type="ECO:0000313" key="2">
    <source>
        <dbReference type="EMBL" id="KAK7091867.1"/>
    </source>
</evidence>
<dbReference type="GO" id="GO:0000398">
    <property type="term" value="P:mRNA splicing, via spliceosome"/>
    <property type="evidence" value="ECO:0007669"/>
    <property type="project" value="InterPro"/>
</dbReference>
<dbReference type="CDD" id="cd17058">
    <property type="entry name" value="Ubl_SNRNP25"/>
    <property type="match status" value="1"/>
</dbReference>
<protein>
    <recommendedName>
        <fullName evidence="1">Ubiquitin-like domain-containing protein</fullName>
    </recommendedName>
</protein>
<evidence type="ECO:0000313" key="3">
    <source>
        <dbReference type="Proteomes" id="UP001374579"/>
    </source>
</evidence>
<accession>A0AAN9ARM6</accession>
<dbReference type="SUPFAM" id="SSF54236">
    <property type="entry name" value="Ubiquitin-like"/>
    <property type="match status" value="1"/>
</dbReference>
<proteinExistence type="predicted"/>
<dbReference type="InterPro" id="IPR000626">
    <property type="entry name" value="Ubiquitin-like_dom"/>
</dbReference>
<organism evidence="2 3">
    <name type="scientific">Littorina saxatilis</name>
    <dbReference type="NCBI Taxonomy" id="31220"/>
    <lineage>
        <taxon>Eukaryota</taxon>
        <taxon>Metazoa</taxon>
        <taxon>Spiralia</taxon>
        <taxon>Lophotrochozoa</taxon>
        <taxon>Mollusca</taxon>
        <taxon>Gastropoda</taxon>
        <taxon>Caenogastropoda</taxon>
        <taxon>Littorinimorpha</taxon>
        <taxon>Littorinoidea</taxon>
        <taxon>Littorinidae</taxon>
        <taxon>Littorina</taxon>
    </lineage>
</organism>
<dbReference type="AlphaFoldDB" id="A0AAN9ARM6"/>
<evidence type="ECO:0000259" key="1">
    <source>
        <dbReference type="PROSITE" id="PS50053"/>
    </source>
</evidence>
<keyword evidence="3" id="KW-1185">Reference proteome</keyword>
<comment type="caution">
    <text evidence="2">The sequence shown here is derived from an EMBL/GenBank/DDBJ whole genome shotgun (WGS) entry which is preliminary data.</text>
</comment>
<gene>
    <name evidence="2" type="ORF">V1264_009490</name>
</gene>
<dbReference type="InterPro" id="IPR029071">
    <property type="entry name" value="Ubiquitin-like_domsf"/>
</dbReference>
<dbReference type="InterPro" id="IPR040610">
    <property type="entry name" value="SNRNP25_ubiquitin"/>
</dbReference>
<name>A0AAN9ARM6_9CAEN</name>
<dbReference type="Pfam" id="PF18036">
    <property type="entry name" value="Ubiquitin_4"/>
    <property type="match status" value="1"/>
</dbReference>
<feature type="domain" description="Ubiquitin-like" evidence="1">
    <location>
        <begin position="101"/>
        <end position="193"/>
    </location>
</feature>
<dbReference type="InterPro" id="IPR039690">
    <property type="entry name" value="SNRNP25"/>
</dbReference>
<dbReference type="Proteomes" id="UP001374579">
    <property type="component" value="Unassembled WGS sequence"/>
</dbReference>
<reference evidence="2 3" key="1">
    <citation type="submission" date="2024-02" db="EMBL/GenBank/DDBJ databases">
        <title>Chromosome-scale genome assembly of the rough periwinkle Littorina saxatilis.</title>
        <authorList>
            <person name="De Jode A."/>
            <person name="Faria R."/>
            <person name="Formenti G."/>
            <person name="Sims Y."/>
            <person name="Smith T.P."/>
            <person name="Tracey A."/>
            <person name="Wood J.M.D."/>
            <person name="Zagrodzka Z.B."/>
            <person name="Johannesson K."/>
            <person name="Butlin R.K."/>
            <person name="Leder E.H."/>
        </authorList>
    </citation>
    <scope>NUCLEOTIDE SEQUENCE [LARGE SCALE GENOMIC DNA]</scope>
    <source>
        <strain evidence="2">Snail1</strain>
        <tissue evidence="2">Muscle</tissue>
    </source>
</reference>
<dbReference type="PANTHER" id="PTHR14942:SF0">
    <property type="entry name" value="U11_U12 SMALL NUCLEAR RIBONUCLEOPROTEIN 25 KDA PROTEIN"/>
    <property type="match status" value="1"/>
</dbReference>
<dbReference type="PANTHER" id="PTHR14942">
    <property type="entry name" value="U11/U12 SMALL NUCLEAR RIBONUCLEOPROTEIN 25 KDA PROTEIN"/>
    <property type="match status" value="1"/>
</dbReference>